<evidence type="ECO:0000256" key="10">
    <source>
        <dbReference type="ARBA" id="ARBA00022840"/>
    </source>
</evidence>
<dbReference type="Gene3D" id="3.10.450.50">
    <property type="match status" value="1"/>
</dbReference>
<reference evidence="22" key="1">
    <citation type="submission" date="2020-10" db="EMBL/GenBank/DDBJ databases">
        <authorList>
            <person name="Gilroy R."/>
        </authorList>
    </citation>
    <scope>NUCLEOTIDE SEQUENCE</scope>
    <source>
        <strain evidence="22">ChiSjej1B19-3389</strain>
    </source>
</reference>
<dbReference type="PRINTS" id="PR00906">
    <property type="entry name" value="SECA"/>
</dbReference>
<keyword evidence="7" id="KW-0479">Metal-binding</keyword>
<dbReference type="InterPro" id="IPR000185">
    <property type="entry name" value="SecA"/>
</dbReference>
<dbReference type="InterPro" id="IPR027417">
    <property type="entry name" value="P-loop_NTPase"/>
</dbReference>
<comment type="similarity">
    <text evidence="3 15 16">Belongs to the SecA family.</text>
</comment>
<reference evidence="22" key="2">
    <citation type="journal article" date="2021" name="PeerJ">
        <title>Extensive microbial diversity within the chicken gut microbiome revealed by metagenomics and culture.</title>
        <authorList>
            <person name="Gilroy R."/>
            <person name="Ravi A."/>
            <person name="Getino M."/>
            <person name="Pursley I."/>
            <person name="Horton D.L."/>
            <person name="Alikhan N.F."/>
            <person name="Baker D."/>
            <person name="Gharbi K."/>
            <person name="Hall N."/>
            <person name="Watson M."/>
            <person name="Adriaenssens E.M."/>
            <person name="Foster-Nyarko E."/>
            <person name="Jarju S."/>
            <person name="Secka A."/>
            <person name="Antonio M."/>
            <person name="Oren A."/>
            <person name="Chaudhuri R.R."/>
            <person name="La Ragione R."/>
            <person name="Hildebrand F."/>
            <person name="Pallen M.J."/>
        </authorList>
    </citation>
    <scope>NUCLEOTIDE SEQUENCE</scope>
    <source>
        <strain evidence="22">ChiSjej1B19-3389</strain>
    </source>
</reference>
<evidence type="ECO:0000256" key="7">
    <source>
        <dbReference type="ARBA" id="ARBA00022723"/>
    </source>
</evidence>
<dbReference type="InterPro" id="IPR011130">
    <property type="entry name" value="SecA_preprotein_X-link_dom"/>
</dbReference>
<dbReference type="PROSITE" id="PS51192">
    <property type="entry name" value="HELICASE_ATP_BIND_1"/>
    <property type="match status" value="1"/>
</dbReference>
<dbReference type="GO" id="GO:0065002">
    <property type="term" value="P:intracellular protein transmembrane transport"/>
    <property type="evidence" value="ECO:0007669"/>
    <property type="project" value="UniProtKB-UniRule"/>
</dbReference>
<comment type="cofactor">
    <cofactor evidence="1">
        <name>Zn(2+)</name>
        <dbReference type="ChEBI" id="CHEBI:29105"/>
    </cofactor>
</comment>
<dbReference type="Pfam" id="PF21090">
    <property type="entry name" value="P-loop_SecA"/>
    <property type="match status" value="1"/>
</dbReference>
<dbReference type="PROSITE" id="PS51194">
    <property type="entry name" value="HELICASE_CTER"/>
    <property type="match status" value="1"/>
</dbReference>
<evidence type="ECO:0000256" key="17">
    <source>
        <dbReference type="SAM" id="Coils"/>
    </source>
</evidence>
<dbReference type="GO" id="GO:0006605">
    <property type="term" value="P:protein targeting"/>
    <property type="evidence" value="ECO:0007669"/>
    <property type="project" value="UniProtKB-UniRule"/>
</dbReference>
<dbReference type="GO" id="GO:0005886">
    <property type="term" value="C:plasma membrane"/>
    <property type="evidence" value="ECO:0007669"/>
    <property type="project" value="UniProtKB-SubCell"/>
</dbReference>
<dbReference type="Proteomes" id="UP000886787">
    <property type="component" value="Unassembled WGS sequence"/>
</dbReference>
<gene>
    <name evidence="15 22" type="primary">secA</name>
    <name evidence="22" type="ORF">IAD32_06500</name>
</gene>
<proteinExistence type="inferred from homology"/>
<dbReference type="CDD" id="cd18803">
    <property type="entry name" value="SF2_C_secA"/>
    <property type="match status" value="1"/>
</dbReference>
<dbReference type="GO" id="GO:0043952">
    <property type="term" value="P:protein transport by the Sec complex"/>
    <property type="evidence" value="ECO:0007669"/>
    <property type="project" value="UniProtKB-ARBA"/>
</dbReference>
<feature type="compositionally biased region" description="Basic and acidic residues" evidence="18">
    <location>
        <begin position="922"/>
        <end position="939"/>
    </location>
</feature>
<protein>
    <recommendedName>
        <fullName evidence="15 16">Protein translocase subunit SecA</fullName>
        <ecNumber evidence="15">7.4.2.8</ecNumber>
    </recommendedName>
</protein>
<evidence type="ECO:0000256" key="5">
    <source>
        <dbReference type="ARBA" id="ARBA00022475"/>
    </source>
</evidence>
<name>A0A9D1CUH0_9FIRM</name>
<dbReference type="InterPro" id="IPR036670">
    <property type="entry name" value="SecA_X-link_sf"/>
</dbReference>
<dbReference type="GO" id="GO:0005524">
    <property type="term" value="F:ATP binding"/>
    <property type="evidence" value="ECO:0007669"/>
    <property type="project" value="UniProtKB-UniRule"/>
</dbReference>
<evidence type="ECO:0000259" key="19">
    <source>
        <dbReference type="PROSITE" id="PS51192"/>
    </source>
</evidence>
<feature type="coiled-coil region" evidence="17">
    <location>
        <begin position="860"/>
        <end position="887"/>
    </location>
</feature>
<dbReference type="GO" id="GO:0005829">
    <property type="term" value="C:cytosol"/>
    <property type="evidence" value="ECO:0007669"/>
    <property type="project" value="TreeGrafter"/>
</dbReference>
<organism evidence="22 23">
    <name type="scientific">Candidatus Scatavimonas merdigallinarum</name>
    <dbReference type="NCBI Taxonomy" id="2840914"/>
    <lineage>
        <taxon>Bacteria</taxon>
        <taxon>Bacillati</taxon>
        <taxon>Bacillota</taxon>
        <taxon>Clostridia</taxon>
        <taxon>Eubacteriales</taxon>
        <taxon>Oscillospiraceae</taxon>
        <taxon>Oscillospiraceae incertae sedis</taxon>
        <taxon>Candidatus Scatavimonas</taxon>
    </lineage>
</organism>
<dbReference type="CDD" id="cd17928">
    <property type="entry name" value="DEXDc_SecA"/>
    <property type="match status" value="1"/>
</dbReference>
<feature type="binding site" evidence="15">
    <location>
        <position position="85"/>
    </location>
    <ligand>
        <name>ATP</name>
        <dbReference type="ChEBI" id="CHEBI:30616"/>
    </ligand>
</feature>
<evidence type="ECO:0000256" key="18">
    <source>
        <dbReference type="SAM" id="MobiDB-lite"/>
    </source>
</evidence>
<keyword evidence="8 15" id="KW-0547">Nucleotide-binding</keyword>
<dbReference type="InterPro" id="IPR011116">
    <property type="entry name" value="SecA_Wing/Scaffold"/>
</dbReference>
<sequence>MNILKSMFGNYSKRELKRIKPLCDRVLSLEDKYKAMSDSQLKKQTDILKSRLKGGETTDDILPDAFAVCREASDRVLGMRHFPVQVIGGIVLHQGRIAEMKTGEGKTLVATLPAYLNALTGDGVHIVTVNDYLARRDSEWMGKLYRFLGLTVGLIVHDQEGEQRKEAYGADITYATNNELGFDYLRDNMVVYKERKVQRGHAYAIVDEVDSILIDEARTPLIISGQGDKSTDLYERADKLARSLKMERFAELDSKEDNDEIYREKGIDYIVDEKAKTATLTSIGVKKVEQYFNIENLTDPDNLTIQHHVNQAIKAYGIMKRDIDYVVKDGEVIIVDEFTGRLMYGRRYNEGLHQAIEAKEGVKVENESKTLATITFQNYFRLYKKLSGMTGTAMTEEEEFREIYKLDVVEIPTNRPLIRQDMPDVIFKTEQGKFTAVINDIIACHEKGQPVLVGTISIEKSEMLSAMLKKKGIKHNVLNAKQHDKEAEIVAQAGKKGAVTIATNMAGRGTDIMLGGNAEYMAKSEMRRMQFPEELIAEATGFADTDDQEILNARKTFRELNEKYKEAIKSEADEVRAAGGLCIMGTERHESRRIDNQLRGRSGRQGDPGKSRFYLSTEDDLMRLFGGDRMKMVMDRLNAPDDMPIENKMLSNIIENSQQKVESRNFAIRKNVLQYDDVMNRQREIIYSQRDQVLNGDDIKDQIMKMIEQTIDSTVATYCPDGATKDQWNLESLHDYYAGWMVGDDELRYTPEEIEDLEKKDLIETLNKKAKELYAENETLLPEETMREMERVYLLKNVDTYWMEHIDAMEALKQGIRLRAYSQRDPVVEYRFEGFDMFDEMIAAIRENTVKMVIAAPKRIVEIQKRNAELERKRQEIAKQAAAAHQVVLPGQMPPAPAQNPINVVIKREQVAQPTSTSADGTDTRNKTVRKTAKDRVGRNDPCPCGSGKKYKKCCGADE</sequence>
<evidence type="ECO:0000313" key="22">
    <source>
        <dbReference type="EMBL" id="HIQ80917.1"/>
    </source>
</evidence>
<evidence type="ECO:0000256" key="14">
    <source>
        <dbReference type="ARBA" id="ARBA00023136"/>
    </source>
</evidence>
<dbReference type="InterPro" id="IPR044722">
    <property type="entry name" value="SecA_SF2_C"/>
</dbReference>
<dbReference type="EMBL" id="DVFW01000028">
    <property type="protein sequence ID" value="HIQ80917.1"/>
    <property type="molecule type" value="Genomic_DNA"/>
</dbReference>
<dbReference type="SMART" id="SM00957">
    <property type="entry name" value="SecA_DEAD"/>
    <property type="match status" value="1"/>
</dbReference>
<keyword evidence="5 15" id="KW-1003">Cell membrane</keyword>
<comment type="caution">
    <text evidence="22">The sequence shown here is derived from an EMBL/GenBank/DDBJ whole genome shotgun (WGS) entry which is preliminary data.</text>
</comment>
<comment type="catalytic activity">
    <reaction evidence="15">
        <text>ATP + H2O + cellular proteinSide 1 = ADP + phosphate + cellular proteinSide 2.</text>
        <dbReference type="EC" id="7.4.2.8"/>
    </reaction>
</comment>
<dbReference type="PANTHER" id="PTHR30612:SF0">
    <property type="entry name" value="CHLOROPLAST PROTEIN-TRANSPORTING ATPASE"/>
    <property type="match status" value="1"/>
</dbReference>
<evidence type="ECO:0000256" key="13">
    <source>
        <dbReference type="ARBA" id="ARBA00023010"/>
    </source>
</evidence>
<dbReference type="InterPro" id="IPR011115">
    <property type="entry name" value="SecA_DEAD"/>
</dbReference>
<dbReference type="GO" id="GO:0046872">
    <property type="term" value="F:metal ion binding"/>
    <property type="evidence" value="ECO:0007669"/>
    <property type="project" value="UniProtKB-KW"/>
</dbReference>
<dbReference type="PANTHER" id="PTHR30612">
    <property type="entry name" value="SECA INNER MEMBRANE COMPONENT OF SEC PROTEIN SECRETION SYSTEM"/>
    <property type="match status" value="1"/>
</dbReference>
<feature type="binding site" evidence="15">
    <location>
        <begin position="103"/>
        <end position="107"/>
    </location>
    <ligand>
        <name>ATP</name>
        <dbReference type="ChEBI" id="CHEBI:30616"/>
    </ligand>
</feature>
<comment type="subcellular location">
    <subcellularLocation>
        <location evidence="15">Cell membrane</location>
        <topology evidence="15">Peripheral membrane protein</topology>
        <orientation evidence="15">Cytoplasmic side</orientation>
    </subcellularLocation>
    <subcellularLocation>
        <location evidence="15">Cytoplasm</location>
    </subcellularLocation>
    <subcellularLocation>
        <location evidence="2">Membrane</location>
        <topology evidence="2">Peripheral membrane protein</topology>
    </subcellularLocation>
    <text evidence="15">Distribution is 50-50.</text>
</comment>
<dbReference type="Pfam" id="PF01043">
    <property type="entry name" value="SecA_PP_bind"/>
    <property type="match status" value="1"/>
</dbReference>
<keyword evidence="9" id="KW-0862">Zinc</keyword>
<evidence type="ECO:0000256" key="6">
    <source>
        <dbReference type="ARBA" id="ARBA00022490"/>
    </source>
</evidence>
<evidence type="ECO:0000256" key="4">
    <source>
        <dbReference type="ARBA" id="ARBA00022448"/>
    </source>
</evidence>
<dbReference type="SUPFAM" id="SSF81767">
    <property type="entry name" value="Pre-protein crosslinking domain of SecA"/>
    <property type="match status" value="1"/>
</dbReference>
<dbReference type="HAMAP" id="MF_01382">
    <property type="entry name" value="SecA"/>
    <property type="match status" value="1"/>
</dbReference>
<dbReference type="GO" id="GO:0008564">
    <property type="term" value="F:protein-exporting ATPase activity"/>
    <property type="evidence" value="ECO:0007669"/>
    <property type="project" value="UniProtKB-EC"/>
</dbReference>
<dbReference type="NCBIfam" id="NF009538">
    <property type="entry name" value="PRK12904.1"/>
    <property type="match status" value="1"/>
</dbReference>
<evidence type="ECO:0000256" key="11">
    <source>
        <dbReference type="ARBA" id="ARBA00022927"/>
    </source>
</evidence>
<dbReference type="InterPro" id="IPR014018">
    <property type="entry name" value="SecA_motor_DEAD"/>
</dbReference>
<dbReference type="Gene3D" id="3.40.50.300">
    <property type="entry name" value="P-loop containing nucleotide triphosphate hydrolases"/>
    <property type="match status" value="2"/>
</dbReference>
<feature type="domain" description="Helicase ATP-binding" evidence="19">
    <location>
        <begin position="87"/>
        <end position="225"/>
    </location>
</feature>
<keyword evidence="12 15" id="KW-1278">Translocase</keyword>
<evidence type="ECO:0000256" key="3">
    <source>
        <dbReference type="ARBA" id="ARBA00007650"/>
    </source>
</evidence>
<keyword evidence="4 15" id="KW-0813">Transport</keyword>
<evidence type="ECO:0000256" key="12">
    <source>
        <dbReference type="ARBA" id="ARBA00022967"/>
    </source>
</evidence>
<dbReference type="Pfam" id="PF02810">
    <property type="entry name" value="SEC-C"/>
    <property type="match status" value="1"/>
</dbReference>
<dbReference type="GO" id="GO:0017038">
    <property type="term" value="P:protein import"/>
    <property type="evidence" value="ECO:0007669"/>
    <property type="project" value="InterPro"/>
</dbReference>
<dbReference type="FunFam" id="3.40.50.300:FF:000113">
    <property type="entry name" value="Preprotein translocase subunit SecA"/>
    <property type="match status" value="1"/>
</dbReference>
<keyword evidence="17" id="KW-0175">Coiled coil</keyword>
<evidence type="ECO:0000256" key="16">
    <source>
        <dbReference type="RuleBase" id="RU003874"/>
    </source>
</evidence>
<comment type="function">
    <text evidence="15">Part of the Sec protein translocase complex. Interacts with the SecYEG preprotein conducting channel. Has a central role in coupling the hydrolysis of ATP to the transfer of proteins into and across the cell membrane, serving as an ATP-driven molecular motor driving the stepwise translocation of polypeptide chains across the membrane.</text>
</comment>
<dbReference type="GO" id="GO:0031522">
    <property type="term" value="C:cell envelope Sec protein transport complex"/>
    <property type="evidence" value="ECO:0007669"/>
    <property type="project" value="TreeGrafter"/>
</dbReference>
<evidence type="ECO:0000256" key="9">
    <source>
        <dbReference type="ARBA" id="ARBA00022833"/>
    </source>
</evidence>
<evidence type="ECO:0000259" key="20">
    <source>
        <dbReference type="PROSITE" id="PS51194"/>
    </source>
</evidence>
<keyword evidence="11 15" id="KW-0653">Protein transport</keyword>
<dbReference type="EC" id="7.4.2.8" evidence="15"/>
<dbReference type="FunFam" id="3.90.1440.10:FF:000002">
    <property type="entry name" value="Protein translocase subunit SecA"/>
    <property type="match status" value="1"/>
</dbReference>
<feature type="domain" description="SecA family profile" evidence="21">
    <location>
        <begin position="1"/>
        <end position="646"/>
    </location>
</feature>
<evidence type="ECO:0000313" key="23">
    <source>
        <dbReference type="Proteomes" id="UP000886787"/>
    </source>
</evidence>
<dbReference type="SUPFAM" id="SSF81886">
    <property type="entry name" value="Helical scaffold and wing domains of SecA"/>
    <property type="match status" value="1"/>
</dbReference>
<evidence type="ECO:0000256" key="1">
    <source>
        <dbReference type="ARBA" id="ARBA00001947"/>
    </source>
</evidence>
<keyword evidence="13 15" id="KW-0811">Translocation</keyword>
<dbReference type="PROSITE" id="PS01312">
    <property type="entry name" value="SECA"/>
    <property type="match status" value="1"/>
</dbReference>
<dbReference type="NCBIfam" id="TIGR00963">
    <property type="entry name" value="secA"/>
    <property type="match status" value="1"/>
</dbReference>
<feature type="domain" description="Helicase C-terminal" evidence="20">
    <location>
        <begin position="436"/>
        <end position="672"/>
    </location>
</feature>
<dbReference type="InterPro" id="IPR001650">
    <property type="entry name" value="Helicase_C-like"/>
</dbReference>
<feature type="compositionally biased region" description="Polar residues" evidence="18">
    <location>
        <begin position="912"/>
        <end position="921"/>
    </location>
</feature>
<evidence type="ECO:0000256" key="8">
    <source>
        <dbReference type="ARBA" id="ARBA00022741"/>
    </source>
</evidence>
<feature type="region of interest" description="Disordered" evidence="18">
    <location>
        <begin position="911"/>
        <end position="951"/>
    </location>
</feature>
<dbReference type="Pfam" id="PF07516">
    <property type="entry name" value="SecA_SW"/>
    <property type="match status" value="1"/>
</dbReference>
<dbReference type="InterPro" id="IPR014001">
    <property type="entry name" value="Helicase_ATP-bd"/>
</dbReference>
<keyword evidence="10 15" id="KW-0067">ATP-binding</keyword>
<evidence type="ECO:0000259" key="21">
    <source>
        <dbReference type="PROSITE" id="PS51196"/>
    </source>
</evidence>
<dbReference type="SUPFAM" id="SSF52540">
    <property type="entry name" value="P-loop containing nucleoside triphosphate hydrolases"/>
    <property type="match status" value="2"/>
</dbReference>
<evidence type="ECO:0000256" key="15">
    <source>
        <dbReference type="HAMAP-Rule" id="MF_01382"/>
    </source>
</evidence>
<accession>A0A9D1CUH0</accession>
<dbReference type="FunFam" id="1.10.3060.10:FF:000003">
    <property type="entry name" value="Protein translocase subunit SecA"/>
    <property type="match status" value="1"/>
</dbReference>
<dbReference type="Gene3D" id="3.90.1440.10">
    <property type="entry name" value="SecA, preprotein cross-linking domain"/>
    <property type="match status" value="1"/>
</dbReference>
<dbReference type="SMART" id="SM00958">
    <property type="entry name" value="SecA_PP_bind"/>
    <property type="match status" value="1"/>
</dbReference>
<comment type="subunit">
    <text evidence="15">Monomer and homodimer. Part of the essential Sec protein translocation apparatus which comprises SecA, SecYEG and auxiliary proteins SecDF. Other proteins may also be involved.</text>
</comment>
<dbReference type="Pfam" id="PF07517">
    <property type="entry name" value="SecA_DEAD"/>
    <property type="match status" value="1"/>
</dbReference>
<dbReference type="InterPro" id="IPR020937">
    <property type="entry name" value="SecA_CS"/>
</dbReference>
<dbReference type="Gene3D" id="1.10.3060.10">
    <property type="entry name" value="Helical scaffold and wing domains of SecA"/>
    <property type="match status" value="1"/>
</dbReference>
<dbReference type="PROSITE" id="PS51196">
    <property type="entry name" value="SECA_MOTOR_DEAD"/>
    <property type="match status" value="1"/>
</dbReference>
<keyword evidence="6 15" id="KW-0963">Cytoplasm</keyword>
<dbReference type="FunFam" id="3.40.50.300:FF:000334">
    <property type="entry name" value="Protein translocase subunit SecA"/>
    <property type="match status" value="1"/>
</dbReference>
<keyword evidence="14 15" id="KW-0472">Membrane</keyword>
<feature type="binding site" evidence="15">
    <location>
        <position position="511"/>
    </location>
    <ligand>
        <name>ATP</name>
        <dbReference type="ChEBI" id="CHEBI:30616"/>
    </ligand>
</feature>
<dbReference type="InterPro" id="IPR004027">
    <property type="entry name" value="SEC_C_motif"/>
</dbReference>
<dbReference type="AlphaFoldDB" id="A0A9D1CUH0"/>
<evidence type="ECO:0000256" key="2">
    <source>
        <dbReference type="ARBA" id="ARBA00004170"/>
    </source>
</evidence>
<dbReference type="InterPro" id="IPR036266">
    <property type="entry name" value="SecA_Wing/Scaffold_sf"/>
</dbReference>